<dbReference type="InterPro" id="IPR013785">
    <property type="entry name" value="Aldolase_TIM"/>
</dbReference>
<keyword evidence="9" id="KW-1185">Reference proteome</keyword>
<gene>
    <name evidence="8" type="ORF">GCM10008919_20500</name>
</gene>
<dbReference type="Pfam" id="PF04055">
    <property type="entry name" value="Radical_SAM"/>
    <property type="match status" value="1"/>
</dbReference>
<evidence type="ECO:0000256" key="4">
    <source>
        <dbReference type="ARBA" id="ARBA00022723"/>
    </source>
</evidence>
<evidence type="ECO:0000256" key="3">
    <source>
        <dbReference type="ARBA" id="ARBA00022691"/>
    </source>
</evidence>
<dbReference type="CDD" id="cd01335">
    <property type="entry name" value="Radical_SAM"/>
    <property type="match status" value="1"/>
</dbReference>
<dbReference type="CDD" id="cd21109">
    <property type="entry name" value="SPASM"/>
    <property type="match status" value="1"/>
</dbReference>
<evidence type="ECO:0000256" key="2">
    <source>
        <dbReference type="ARBA" id="ARBA00022485"/>
    </source>
</evidence>
<dbReference type="InterPro" id="IPR050377">
    <property type="entry name" value="Radical_SAM_PqqE_MftC-like"/>
</dbReference>
<organism evidence="8 9">
    <name type="scientific">Selenomonas dianae</name>
    <dbReference type="NCBI Taxonomy" id="135079"/>
    <lineage>
        <taxon>Bacteria</taxon>
        <taxon>Bacillati</taxon>
        <taxon>Bacillota</taxon>
        <taxon>Negativicutes</taxon>
        <taxon>Selenomonadales</taxon>
        <taxon>Selenomonadaceae</taxon>
        <taxon>Selenomonas</taxon>
    </lineage>
</organism>
<keyword evidence="4" id="KW-0479">Metal-binding</keyword>
<dbReference type="NCBIfam" id="TIGR04085">
    <property type="entry name" value="rSAM_more_4Fe4S"/>
    <property type="match status" value="1"/>
</dbReference>
<proteinExistence type="predicted"/>
<evidence type="ECO:0000256" key="6">
    <source>
        <dbReference type="ARBA" id="ARBA00023014"/>
    </source>
</evidence>
<feature type="domain" description="Radical SAM core" evidence="7">
    <location>
        <begin position="21"/>
        <end position="257"/>
    </location>
</feature>
<evidence type="ECO:0000256" key="5">
    <source>
        <dbReference type="ARBA" id="ARBA00023004"/>
    </source>
</evidence>
<dbReference type="PANTHER" id="PTHR11228:SF34">
    <property type="entry name" value="TUNGSTEN-CONTAINING ALDEHYDE FERREDOXIN OXIDOREDUCTASE COFACTOR MODIFYING PROTEIN"/>
    <property type="match status" value="1"/>
</dbReference>
<evidence type="ECO:0000256" key="1">
    <source>
        <dbReference type="ARBA" id="ARBA00001966"/>
    </source>
</evidence>
<dbReference type="InterPro" id="IPR058240">
    <property type="entry name" value="rSAM_sf"/>
</dbReference>
<reference evidence="8 9" key="1">
    <citation type="journal article" date="2019" name="Int. J. Syst. Evol. Microbiol.">
        <title>The Global Catalogue of Microorganisms (GCM) 10K type strain sequencing project: providing services to taxonomists for standard genome sequencing and annotation.</title>
        <authorList>
            <consortium name="The Broad Institute Genomics Platform"/>
            <consortium name="The Broad Institute Genome Sequencing Center for Infectious Disease"/>
            <person name="Wu L."/>
            <person name="Ma J."/>
        </authorList>
    </citation>
    <scope>NUCLEOTIDE SEQUENCE [LARGE SCALE GENOMIC DNA]</scope>
    <source>
        <strain evidence="8 9">JCM 8542</strain>
    </source>
</reference>
<keyword evidence="6" id="KW-0411">Iron-sulfur</keyword>
<dbReference type="Pfam" id="PF13186">
    <property type="entry name" value="SPASM"/>
    <property type="match status" value="1"/>
</dbReference>
<dbReference type="InterPro" id="IPR034391">
    <property type="entry name" value="AdoMet-like_SPASM_containing"/>
</dbReference>
<dbReference type="InterPro" id="IPR007197">
    <property type="entry name" value="rSAM"/>
</dbReference>
<evidence type="ECO:0000259" key="7">
    <source>
        <dbReference type="PROSITE" id="PS51918"/>
    </source>
</evidence>
<evidence type="ECO:0000313" key="8">
    <source>
        <dbReference type="EMBL" id="GAA0217164.1"/>
    </source>
</evidence>
<comment type="caution">
    <text evidence="8">The sequence shown here is derived from an EMBL/GenBank/DDBJ whole genome shotgun (WGS) entry which is preliminary data.</text>
</comment>
<dbReference type="PROSITE" id="PS51918">
    <property type="entry name" value="RADICAL_SAM"/>
    <property type="match status" value="1"/>
</dbReference>
<dbReference type="Proteomes" id="UP001500399">
    <property type="component" value="Unassembled WGS sequence"/>
</dbReference>
<keyword evidence="5" id="KW-0408">Iron</keyword>
<dbReference type="SUPFAM" id="SSF102114">
    <property type="entry name" value="Radical SAM enzymes"/>
    <property type="match status" value="1"/>
</dbReference>
<dbReference type="PANTHER" id="PTHR11228">
    <property type="entry name" value="RADICAL SAM DOMAIN PROTEIN"/>
    <property type="match status" value="1"/>
</dbReference>
<dbReference type="InterPro" id="IPR023885">
    <property type="entry name" value="4Fe4S-binding_SPASM_dom"/>
</dbReference>
<keyword evidence="2" id="KW-0004">4Fe-4S</keyword>
<protein>
    <submittedName>
        <fullName evidence="8">Radical SAM protein</fullName>
    </submittedName>
</protein>
<dbReference type="RefSeq" id="WP_304986601.1">
    <property type="nucleotide sequence ID" value="NZ_BAAACR010000013.1"/>
</dbReference>
<dbReference type="EMBL" id="BAAACR010000013">
    <property type="protein sequence ID" value="GAA0217164.1"/>
    <property type="molecule type" value="Genomic_DNA"/>
</dbReference>
<comment type="cofactor">
    <cofactor evidence="1">
        <name>[4Fe-4S] cluster</name>
        <dbReference type="ChEBI" id="CHEBI:49883"/>
    </cofactor>
</comment>
<dbReference type="Gene3D" id="3.20.20.70">
    <property type="entry name" value="Aldolase class I"/>
    <property type="match status" value="1"/>
</dbReference>
<dbReference type="SFLD" id="SFLDS00029">
    <property type="entry name" value="Radical_SAM"/>
    <property type="match status" value="1"/>
</dbReference>
<keyword evidence="3" id="KW-0949">S-adenosyl-L-methionine</keyword>
<accession>A0ABN0TAY7</accession>
<dbReference type="SFLD" id="SFLDG01387">
    <property type="entry name" value="BtrN-like_SPASM_domain_contain"/>
    <property type="match status" value="1"/>
</dbReference>
<name>A0ABN0TAY7_9FIRM</name>
<dbReference type="SFLD" id="SFLDG01067">
    <property type="entry name" value="SPASM/twitch_domain_containing"/>
    <property type="match status" value="1"/>
</dbReference>
<evidence type="ECO:0000313" key="9">
    <source>
        <dbReference type="Proteomes" id="UP001500399"/>
    </source>
</evidence>
<sequence length="342" mass="38819">MTIIEPSYYANRVVLGEQLPLETPFSVILDLSERCNFKCSYCFRSGEKDESWSFAAAGELMSPAVFEKAAWQLKAFPQKLKLVSLSGHGEPLCNPHLVDMVHLLKQLDVAERIDMHTNASLLTEDNASRIAQAGFSRIVVSLQGLDAAAYQRTCGANIDFERFYNHLKLLYEMKAKELKIHIKIADAAFGSEAVQESKRHFYELFDGIADSIFVENVVPLWQNIDVKADKTVNKYAYECGTVDYCPLVFYKMFVAPNGQIYPCTNLPPPMSLGSIHDTTLQEAWNSRQRLDFLKEHLRLTRHQQRSCKECFVPFNTVTGSGDILDPYKDGILERLEERTNDA</sequence>